<evidence type="ECO:0000313" key="11">
    <source>
        <dbReference type="Proteomes" id="UP000029965"/>
    </source>
</evidence>
<dbReference type="FunFam" id="3.30.70.330:FF:000470">
    <property type="entry name" value="RNA-binding motif protein, Y chromosome, family 1 member F/J"/>
    <property type="match status" value="1"/>
</dbReference>
<proteinExistence type="predicted"/>
<keyword evidence="5" id="KW-0539">Nucleus</keyword>
<evidence type="ECO:0000256" key="3">
    <source>
        <dbReference type="ARBA" id="ARBA00022884"/>
    </source>
</evidence>
<dbReference type="InterPro" id="IPR000504">
    <property type="entry name" value="RRM_dom"/>
</dbReference>
<keyword evidence="4" id="KW-0508">mRNA splicing</keyword>
<evidence type="ECO:0000256" key="4">
    <source>
        <dbReference type="ARBA" id="ARBA00023187"/>
    </source>
</evidence>
<feature type="compositionally biased region" description="Basic and acidic residues" evidence="8">
    <location>
        <begin position="402"/>
        <end position="441"/>
    </location>
</feature>
<dbReference type="InterPro" id="IPR012604">
    <property type="entry name" value="RBM1CTR"/>
</dbReference>
<feature type="domain" description="RRM" evidence="9">
    <location>
        <begin position="8"/>
        <end position="85"/>
    </location>
</feature>
<evidence type="ECO:0000256" key="8">
    <source>
        <dbReference type="SAM" id="MobiDB-lite"/>
    </source>
</evidence>
<evidence type="ECO:0000256" key="6">
    <source>
        <dbReference type="ARBA" id="ARBA00038821"/>
    </source>
</evidence>
<dbReference type="InterPro" id="IPR050441">
    <property type="entry name" value="RBM"/>
</dbReference>
<feature type="compositionally biased region" description="Basic and acidic residues" evidence="8">
    <location>
        <begin position="448"/>
        <end position="457"/>
    </location>
</feature>
<feature type="compositionally biased region" description="Low complexity" evidence="8">
    <location>
        <begin position="105"/>
        <end position="116"/>
    </location>
</feature>
<reference evidence="10" key="3">
    <citation type="submission" date="2025-09" db="UniProtKB">
        <authorList>
            <consortium name="Ensembl"/>
        </authorList>
    </citation>
    <scope>IDENTIFICATION</scope>
</reference>
<evidence type="ECO:0000313" key="10">
    <source>
        <dbReference type="Ensembl" id="ENSCSAP00000014323.1"/>
    </source>
</evidence>
<comment type="subunit">
    <text evidence="6">Interacts with splicing factor proteins SFRS3/SRP20, TRA2B/SFRS10, KHDRBS1/SAM68 and KHDRBS3.</text>
</comment>
<sequence>VMEVNQPGKLFIGGLSREANEKTLKAVFGKHGPLSEVVWKKDRKNKCRGFAFITFENPADAKNAAKDMNGKFLYGKAIKVEQANKPSFQSGGTRRIPPPSRRRSPLGSLRSTRSSGGTRGRHHSRGGHLGDGGYTLDLHTSSSMGKNGVKRGPSSRIGSPPPKKSAPSTVARSNDGMGGQGPMSRGRESYAGPLRREPFSSWRNDSMSPRDDAYAKKDFHHSKLQLHYQLSSPFHFLPFRSRQDSSLPTSSQRLYISSLLQFIDIPVCGKHGITFWLRNALFESLIRSISSPYFLGCKQFMFWIPEVDHLKFVSLTHASRNHPSFRDTRCYAPPRKDYAWCDYGRSHRDEHSSRGYGEHDGRGKDDSEHPSRCSYRDAYQSYWTSRGAPPAPAPRMTFGGSSHHDYNNTRDRYDRSRESYSRSRGDFYSSGREHGGRKERTYPPSVDRVCRDPHEEYGSSSHRASRKGVGGRRSGKGD</sequence>
<evidence type="ECO:0000256" key="1">
    <source>
        <dbReference type="ARBA" id="ARBA00004123"/>
    </source>
</evidence>
<evidence type="ECO:0000256" key="5">
    <source>
        <dbReference type="ARBA" id="ARBA00023242"/>
    </source>
</evidence>
<feature type="region of interest" description="Disordered" evidence="8">
    <location>
        <begin position="385"/>
        <end position="478"/>
    </location>
</feature>
<dbReference type="GO" id="GO:0008380">
    <property type="term" value="P:RNA splicing"/>
    <property type="evidence" value="ECO:0007669"/>
    <property type="project" value="UniProtKB-KW"/>
</dbReference>
<keyword evidence="3 7" id="KW-0694">RNA-binding</keyword>
<dbReference type="OMA" id="SISSCKW"/>
<dbReference type="Proteomes" id="UP000029965">
    <property type="component" value="Chromosome Y"/>
</dbReference>
<feature type="compositionally biased region" description="Basic residues" evidence="8">
    <location>
        <begin position="463"/>
        <end position="478"/>
    </location>
</feature>
<dbReference type="Gene3D" id="3.30.70.330">
    <property type="match status" value="1"/>
</dbReference>
<name>A0A0D9S0D4_CHLSB</name>
<feature type="region of interest" description="Disordered" evidence="8">
    <location>
        <begin position="347"/>
        <end position="372"/>
    </location>
</feature>
<dbReference type="Ensembl" id="ENSCSAT00000016409.1">
    <property type="protein sequence ID" value="ENSCSAP00000014323.1"/>
    <property type="gene ID" value="ENSCSAG00000018310.1"/>
</dbReference>
<keyword evidence="11" id="KW-1185">Reference proteome</keyword>
<dbReference type="AlphaFoldDB" id="A0A0D9S0D4"/>
<comment type="subcellular location">
    <subcellularLocation>
        <location evidence="1">Nucleus</location>
    </subcellularLocation>
</comment>
<evidence type="ECO:0000256" key="7">
    <source>
        <dbReference type="PROSITE-ProRule" id="PRU00176"/>
    </source>
</evidence>
<accession>A0A0D9S0D4</accession>
<dbReference type="Pfam" id="PF08081">
    <property type="entry name" value="RBM1CTR"/>
    <property type="match status" value="1"/>
</dbReference>
<dbReference type="EMBL" id="AQIB01151703">
    <property type="status" value="NOT_ANNOTATED_CDS"/>
    <property type="molecule type" value="Genomic_DNA"/>
</dbReference>
<keyword evidence="2" id="KW-0507">mRNA processing</keyword>
<dbReference type="GO" id="GO:0006397">
    <property type="term" value="P:mRNA processing"/>
    <property type="evidence" value="ECO:0007669"/>
    <property type="project" value="UniProtKB-KW"/>
</dbReference>
<dbReference type="PROSITE" id="PS50102">
    <property type="entry name" value="RRM"/>
    <property type="match status" value="1"/>
</dbReference>
<feature type="region of interest" description="Disordered" evidence="8">
    <location>
        <begin position="84"/>
        <end position="208"/>
    </location>
</feature>
<evidence type="ECO:0000256" key="2">
    <source>
        <dbReference type="ARBA" id="ARBA00022664"/>
    </source>
</evidence>
<reference evidence="10" key="2">
    <citation type="submission" date="2025-08" db="UniProtKB">
        <authorList>
            <consortium name="Ensembl"/>
        </authorList>
    </citation>
    <scope>IDENTIFICATION</scope>
</reference>
<dbReference type="PANTHER" id="PTHR48034">
    <property type="entry name" value="TRANSFORMER-2 SEX-DETERMINING PROTEIN-RELATED"/>
    <property type="match status" value="1"/>
</dbReference>
<protein>
    <recommendedName>
        <fullName evidence="9">RRM domain-containing protein</fullName>
    </recommendedName>
</protein>
<dbReference type="STRING" id="60711.ENSCSAP00000014323"/>
<dbReference type="SUPFAM" id="SSF54928">
    <property type="entry name" value="RNA-binding domain, RBD"/>
    <property type="match status" value="1"/>
</dbReference>
<dbReference type="GO" id="GO:0005634">
    <property type="term" value="C:nucleus"/>
    <property type="evidence" value="ECO:0007669"/>
    <property type="project" value="UniProtKB-SubCell"/>
</dbReference>
<dbReference type="Pfam" id="PF00076">
    <property type="entry name" value="RRM_1"/>
    <property type="match status" value="1"/>
</dbReference>
<dbReference type="GeneTree" id="ENSGT00940000163524"/>
<dbReference type="InterPro" id="IPR012677">
    <property type="entry name" value="Nucleotide-bd_a/b_plait_sf"/>
</dbReference>
<dbReference type="SMART" id="SM00360">
    <property type="entry name" value="RRM"/>
    <property type="match status" value="1"/>
</dbReference>
<dbReference type="eggNOG" id="ENOG502QS9N">
    <property type="taxonomic scope" value="Eukaryota"/>
</dbReference>
<evidence type="ECO:0000259" key="9">
    <source>
        <dbReference type="PROSITE" id="PS50102"/>
    </source>
</evidence>
<organism evidence="10 11">
    <name type="scientific">Chlorocebus sabaeus</name>
    <name type="common">Green monkey</name>
    <name type="synonym">Simia sabaea</name>
    <dbReference type="NCBI Taxonomy" id="60711"/>
    <lineage>
        <taxon>Eukaryota</taxon>
        <taxon>Metazoa</taxon>
        <taxon>Chordata</taxon>
        <taxon>Craniata</taxon>
        <taxon>Vertebrata</taxon>
        <taxon>Euteleostomi</taxon>
        <taxon>Mammalia</taxon>
        <taxon>Eutheria</taxon>
        <taxon>Euarchontoglires</taxon>
        <taxon>Primates</taxon>
        <taxon>Haplorrhini</taxon>
        <taxon>Catarrhini</taxon>
        <taxon>Cercopithecidae</taxon>
        <taxon>Cercopithecinae</taxon>
        <taxon>Chlorocebus</taxon>
    </lineage>
</organism>
<dbReference type="InterPro" id="IPR035979">
    <property type="entry name" value="RBD_domain_sf"/>
</dbReference>
<reference evidence="10 11" key="1">
    <citation type="submission" date="2014-03" db="EMBL/GenBank/DDBJ databases">
        <authorList>
            <person name="Warren W."/>
            <person name="Wilson R.K."/>
        </authorList>
    </citation>
    <scope>NUCLEOTIDE SEQUENCE</scope>
</reference>
<dbReference type="GO" id="GO:0003723">
    <property type="term" value="F:RNA binding"/>
    <property type="evidence" value="ECO:0007669"/>
    <property type="project" value="UniProtKB-UniRule"/>
</dbReference>